<evidence type="ECO:0000313" key="11">
    <source>
        <dbReference type="Proteomes" id="UP001519363"/>
    </source>
</evidence>
<evidence type="ECO:0000256" key="8">
    <source>
        <dbReference type="SAM" id="MobiDB-lite"/>
    </source>
</evidence>
<gene>
    <name evidence="10" type="ORF">JOF53_001408</name>
</gene>
<evidence type="ECO:0000256" key="2">
    <source>
        <dbReference type="ARBA" id="ARBA00022527"/>
    </source>
</evidence>
<feature type="region of interest" description="Disordered" evidence="8">
    <location>
        <begin position="354"/>
        <end position="458"/>
    </location>
</feature>
<keyword evidence="5 10" id="KW-0418">Kinase</keyword>
<dbReference type="InterPro" id="IPR011009">
    <property type="entry name" value="Kinase-like_dom_sf"/>
</dbReference>
<dbReference type="GO" id="GO:0004674">
    <property type="term" value="F:protein serine/threonine kinase activity"/>
    <property type="evidence" value="ECO:0007669"/>
    <property type="project" value="UniProtKB-KW"/>
</dbReference>
<feature type="compositionally biased region" description="Low complexity" evidence="8">
    <location>
        <begin position="380"/>
        <end position="450"/>
    </location>
</feature>
<proteinExistence type="predicted"/>
<evidence type="ECO:0000313" key="10">
    <source>
        <dbReference type="EMBL" id="MBP2472536.1"/>
    </source>
</evidence>
<comment type="caution">
    <text evidence="10">The sequence shown here is derived from an EMBL/GenBank/DDBJ whole genome shotgun (WGS) entry which is preliminary data.</text>
</comment>
<dbReference type="Gene3D" id="3.30.200.20">
    <property type="entry name" value="Phosphorylase Kinase, domain 1"/>
    <property type="match status" value="1"/>
</dbReference>
<evidence type="ECO:0000256" key="7">
    <source>
        <dbReference type="PROSITE-ProRule" id="PRU10141"/>
    </source>
</evidence>
<feature type="domain" description="Protein kinase" evidence="9">
    <location>
        <begin position="17"/>
        <end position="275"/>
    </location>
</feature>
<accession>A0ABS5A892</accession>
<name>A0ABS5A892_9PSEU</name>
<dbReference type="CDD" id="cd14014">
    <property type="entry name" value="STKc_PknB_like"/>
    <property type="match status" value="1"/>
</dbReference>
<dbReference type="PROSITE" id="PS00108">
    <property type="entry name" value="PROTEIN_KINASE_ST"/>
    <property type="match status" value="1"/>
</dbReference>
<dbReference type="Gene3D" id="1.10.510.10">
    <property type="entry name" value="Transferase(Phosphotransferase) domain 1"/>
    <property type="match status" value="1"/>
</dbReference>
<dbReference type="InterPro" id="IPR017441">
    <property type="entry name" value="Protein_kinase_ATP_BS"/>
</dbReference>
<sequence length="458" mass="47591">MTETAGDPRPDLLGGRYRIGDLIGRGGMGAVWAASDEVLHRSVAIKEVLAPNWASEDEKASLCERTQREARAAARISHPNVVTVFDVVEEDGRPWIVMENVASRSLSKVIDEDGPMTPRRVATIGEQILGALAAAHEHGILHRDVKPGNVLICEDDRAVLTDFGIASVDGDSSLTVSGVLVGAPGYIAPERARGLDFGPESDLWALAATLYAAVEGKAPFDRTGVLPTLTAVLTEEPDPMVLAGPLTPVLDTMLRKEPGDRLTAAQFQDALHRIAVSPDGSADVTMAVATQRVARTAPPRNPVDPTRTQIQRIVPAAAAGTPWWQRRRGKFAMATGAALLAGAAVTAAVMMLPPKNETGGGPGPRGEVPVNVPQDSTTNTTRSSRPQQPSSVPSSTSETPTSSETTSSTAPSTTTTTTTTTAPTTTTTTSKTTTSAPTTTTAAVQSSANSGGSGGEGG</sequence>
<evidence type="ECO:0000256" key="1">
    <source>
        <dbReference type="ARBA" id="ARBA00012513"/>
    </source>
</evidence>
<dbReference type="PANTHER" id="PTHR43289:SF6">
    <property type="entry name" value="SERINE_THREONINE-PROTEIN KINASE NEKL-3"/>
    <property type="match status" value="1"/>
</dbReference>
<reference evidence="10 11" key="1">
    <citation type="submission" date="2021-03" db="EMBL/GenBank/DDBJ databases">
        <title>Sequencing the genomes of 1000 actinobacteria strains.</title>
        <authorList>
            <person name="Klenk H.-P."/>
        </authorList>
    </citation>
    <scope>NUCLEOTIDE SEQUENCE [LARGE SCALE GENOMIC DNA]</scope>
    <source>
        <strain evidence="10 11">DSM 44580</strain>
    </source>
</reference>
<dbReference type="InterPro" id="IPR000719">
    <property type="entry name" value="Prot_kinase_dom"/>
</dbReference>
<dbReference type="Proteomes" id="UP001519363">
    <property type="component" value="Unassembled WGS sequence"/>
</dbReference>
<evidence type="ECO:0000256" key="3">
    <source>
        <dbReference type="ARBA" id="ARBA00022679"/>
    </source>
</evidence>
<keyword evidence="11" id="KW-1185">Reference proteome</keyword>
<dbReference type="PROSITE" id="PS50011">
    <property type="entry name" value="PROTEIN_KINASE_DOM"/>
    <property type="match status" value="1"/>
</dbReference>
<dbReference type="Pfam" id="PF00069">
    <property type="entry name" value="Pkinase"/>
    <property type="match status" value="1"/>
</dbReference>
<evidence type="ECO:0000256" key="6">
    <source>
        <dbReference type="ARBA" id="ARBA00022840"/>
    </source>
</evidence>
<dbReference type="EMBL" id="JAGIOO010000001">
    <property type="protein sequence ID" value="MBP2472536.1"/>
    <property type="molecule type" value="Genomic_DNA"/>
</dbReference>
<dbReference type="SMART" id="SM00220">
    <property type="entry name" value="S_TKc"/>
    <property type="match status" value="1"/>
</dbReference>
<dbReference type="SUPFAM" id="SSF56112">
    <property type="entry name" value="Protein kinase-like (PK-like)"/>
    <property type="match status" value="1"/>
</dbReference>
<dbReference type="InterPro" id="IPR008271">
    <property type="entry name" value="Ser/Thr_kinase_AS"/>
</dbReference>
<dbReference type="EC" id="2.7.11.1" evidence="1"/>
<evidence type="ECO:0000256" key="4">
    <source>
        <dbReference type="ARBA" id="ARBA00022741"/>
    </source>
</evidence>
<keyword evidence="3" id="KW-0808">Transferase</keyword>
<dbReference type="PANTHER" id="PTHR43289">
    <property type="entry name" value="MITOGEN-ACTIVATED PROTEIN KINASE KINASE KINASE 20-RELATED"/>
    <property type="match status" value="1"/>
</dbReference>
<dbReference type="PROSITE" id="PS00107">
    <property type="entry name" value="PROTEIN_KINASE_ATP"/>
    <property type="match status" value="1"/>
</dbReference>
<evidence type="ECO:0000259" key="9">
    <source>
        <dbReference type="PROSITE" id="PS50011"/>
    </source>
</evidence>
<evidence type="ECO:0000256" key="5">
    <source>
        <dbReference type="ARBA" id="ARBA00022777"/>
    </source>
</evidence>
<dbReference type="RefSeq" id="WP_209706490.1">
    <property type="nucleotide sequence ID" value="NZ_JAGIOO010000001.1"/>
</dbReference>
<keyword evidence="4 7" id="KW-0547">Nucleotide-binding</keyword>
<keyword evidence="2 10" id="KW-0723">Serine/threonine-protein kinase</keyword>
<organism evidence="10 11">
    <name type="scientific">Crossiella equi</name>
    <dbReference type="NCBI Taxonomy" id="130796"/>
    <lineage>
        <taxon>Bacteria</taxon>
        <taxon>Bacillati</taxon>
        <taxon>Actinomycetota</taxon>
        <taxon>Actinomycetes</taxon>
        <taxon>Pseudonocardiales</taxon>
        <taxon>Pseudonocardiaceae</taxon>
        <taxon>Crossiella</taxon>
    </lineage>
</organism>
<keyword evidence="6 7" id="KW-0067">ATP-binding</keyword>
<feature type="binding site" evidence="7">
    <location>
        <position position="46"/>
    </location>
    <ligand>
        <name>ATP</name>
        <dbReference type="ChEBI" id="CHEBI:30616"/>
    </ligand>
</feature>
<protein>
    <recommendedName>
        <fullName evidence="1">non-specific serine/threonine protein kinase</fullName>
        <ecNumber evidence="1">2.7.11.1</ecNumber>
    </recommendedName>
</protein>